<dbReference type="SUPFAM" id="SSF46785">
    <property type="entry name" value="Winged helix' DNA-binding domain"/>
    <property type="match status" value="1"/>
</dbReference>
<dbReference type="InterPro" id="IPR003812">
    <property type="entry name" value="Fido"/>
</dbReference>
<feature type="domain" description="Fido" evidence="3">
    <location>
        <begin position="139"/>
        <end position="295"/>
    </location>
</feature>
<protein>
    <submittedName>
        <fullName evidence="4">Cell division protein Fic</fullName>
    </submittedName>
</protein>
<dbReference type="InterPro" id="IPR036388">
    <property type="entry name" value="WH-like_DNA-bd_sf"/>
</dbReference>
<dbReference type="SUPFAM" id="SSF140931">
    <property type="entry name" value="Fic-like"/>
    <property type="match status" value="1"/>
</dbReference>
<feature type="binding site" evidence="2">
    <location>
        <begin position="266"/>
        <end position="267"/>
    </location>
    <ligand>
        <name>ATP</name>
        <dbReference type="ChEBI" id="CHEBI:30616"/>
    </ligand>
</feature>
<name>A0A917MVF5_9MICC</name>
<feature type="binding site" evidence="2">
    <location>
        <begin position="229"/>
        <end position="236"/>
    </location>
    <ligand>
        <name>ATP</name>
        <dbReference type="ChEBI" id="CHEBI:30616"/>
    </ligand>
</feature>
<evidence type="ECO:0000256" key="2">
    <source>
        <dbReference type="PIRSR" id="PIRSR640198-2"/>
    </source>
</evidence>
<dbReference type="PROSITE" id="PS51459">
    <property type="entry name" value="FIDO"/>
    <property type="match status" value="1"/>
</dbReference>
<dbReference type="GO" id="GO:0005524">
    <property type="term" value="F:ATP binding"/>
    <property type="evidence" value="ECO:0007669"/>
    <property type="project" value="UniProtKB-KW"/>
</dbReference>
<dbReference type="PANTHER" id="PTHR13504">
    <property type="entry name" value="FIDO DOMAIN-CONTAINING PROTEIN DDB_G0283145"/>
    <property type="match status" value="1"/>
</dbReference>
<dbReference type="PANTHER" id="PTHR13504:SF40">
    <property type="entry name" value="FIDO DOMAIN-CONTAINING PROTEIN"/>
    <property type="match status" value="1"/>
</dbReference>
<keyword evidence="5" id="KW-1185">Reference proteome</keyword>
<dbReference type="InterPro" id="IPR036390">
    <property type="entry name" value="WH_DNA-bd_sf"/>
</dbReference>
<reference evidence="4 5" key="1">
    <citation type="journal article" date="2014" name="Int. J. Syst. Evol. Microbiol.">
        <title>Complete genome sequence of Corynebacterium casei LMG S-19264T (=DSM 44701T), isolated from a smear-ripened cheese.</title>
        <authorList>
            <consortium name="US DOE Joint Genome Institute (JGI-PGF)"/>
            <person name="Walter F."/>
            <person name="Albersmeier A."/>
            <person name="Kalinowski J."/>
            <person name="Ruckert C."/>
        </authorList>
    </citation>
    <scope>NUCLEOTIDE SEQUENCE [LARGE SCALE GENOMIC DNA]</scope>
    <source>
        <strain evidence="4 5">CCM 8669</strain>
    </source>
</reference>
<feature type="active site" evidence="1">
    <location>
        <position position="225"/>
    </location>
</feature>
<evidence type="ECO:0000259" key="3">
    <source>
        <dbReference type="PROSITE" id="PS51459"/>
    </source>
</evidence>
<evidence type="ECO:0000313" key="5">
    <source>
        <dbReference type="Proteomes" id="UP000600171"/>
    </source>
</evidence>
<evidence type="ECO:0000313" key="4">
    <source>
        <dbReference type="EMBL" id="GGH66619.1"/>
    </source>
</evidence>
<dbReference type="InterPro" id="IPR036597">
    <property type="entry name" value="Fido-like_dom_sf"/>
</dbReference>
<proteinExistence type="predicted"/>
<dbReference type="AlphaFoldDB" id="A0A917MVF5"/>
<gene>
    <name evidence="4" type="ORF">GCM10007359_20950</name>
</gene>
<dbReference type="Gene3D" id="1.10.3290.10">
    <property type="entry name" value="Fido-like domain"/>
    <property type="match status" value="1"/>
</dbReference>
<comment type="caution">
    <text evidence="4">The sequence shown here is derived from an EMBL/GenBank/DDBJ whole genome shotgun (WGS) entry which is preliminary data.</text>
</comment>
<keyword evidence="4" id="KW-0131">Cell cycle</keyword>
<dbReference type="InterPro" id="IPR040198">
    <property type="entry name" value="Fido_containing"/>
</dbReference>
<organism evidence="4 5">
    <name type="scientific">Rothia aerolata</name>
    <dbReference type="NCBI Taxonomy" id="1812262"/>
    <lineage>
        <taxon>Bacteria</taxon>
        <taxon>Bacillati</taxon>
        <taxon>Actinomycetota</taxon>
        <taxon>Actinomycetes</taxon>
        <taxon>Micrococcales</taxon>
        <taxon>Micrococcaceae</taxon>
        <taxon>Rothia</taxon>
    </lineage>
</organism>
<keyword evidence="2" id="KW-0547">Nucleotide-binding</keyword>
<dbReference type="GO" id="GO:0051301">
    <property type="term" value="P:cell division"/>
    <property type="evidence" value="ECO:0007669"/>
    <property type="project" value="UniProtKB-KW"/>
</dbReference>
<dbReference type="Pfam" id="PF02661">
    <property type="entry name" value="Fic"/>
    <property type="match status" value="1"/>
</dbReference>
<sequence>MNTSAYKPLKTVFHMNDETSASTEEAQRRKYALTLDFKVGSKDLFYLPTATLSLLAEQILLQEQKIHVATLDLPSAASQSYLFNLLIDEISATNEIEAVRSTRQEIEEALLAEPTENKRFKELAKLYLAFSSGDISAPSTPQELRTRYDDLLGQEISSSDALDGALFRKNPVFIKDADGRQLHQGVTDETQIHRNLATMLQHVDDPQVPRLMAAMIAHFMLEYTHPFYDGNGRFGRYLLSVHLSEVLSRYTVLTLSKTINEQKKKYYKAFEDAENTLNRGEGTFFIQAMLELIFDAQDSLLKELADKKRLLQSLKSRLEIWSYSHLQVSEDFLKIFGILGQVELFGKPSGISINDLASEINKSWKTTRKRVEQLENEGLVKHTSDRPLRVALSDQAKEILGLS</sequence>
<dbReference type="Pfam" id="PF13412">
    <property type="entry name" value="HTH_24"/>
    <property type="match status" value="1"/>
</dbReference>
<keyword evidence="2" id="KW-0067">ATP-binding</keyword>
<dbReference type="Proteomes" id="UP000600171">
    <property type="component" value="Unassembled WGS sequence"/>
</dbReference>
<keyword evidence="4" id="KW-0132">Cell division</keyword>
<dbReference type="EMBL" id="BMDC01000004">
    <property type="protein sequence ID" value="GGH66619.1"/>
    <property type="molecule type" value="Genomic_DNA"/>
</dbReference>
<accession>A0A917MVF5</accession>
<dbReference type="Gene3D" id="1.10.10.10">
    <property type="entry name" value="Winged helix-like DNA-binding domain superfamily/Winged helix DNA-binding domain"/>
    <property type="match status" value="1"/>
</dbReference>
<evidence type="ECO:0000256" key="1">
    <source>
        <dbReference type="PIRSR" id="PIRSR640198-1"/>
    </source>
</evidence>